<evidence type="ECO:0000313" key="1">
    <source>
        <dbReference type="EMBL" id="CAG6492827.1"/>
    </source>
</evidence>
<organism evidence="1">
    <name type="scientific">Culex pipiens</name>
    <name type="common">House mosquito</name>
    <dbReference type="NCBI Taxonomy" id="7175"/>
    <lineage>
        <taxon>Eukaryota</taxon>
        <taxon>Metazoa</taxon>
        <taxon>Ecdysozoa</taxon>
        <taxon>Arthropoda</taxon>
        <taxon>Hexapoda</taxon>
        <taxon>Insecta</taxon>
        <taxon>Pterygota</taxon>
        <taxon>Neoptera</taxon>
        <taxon>Endopterygota</taxon>
        <taxon>Diptera</taxon>
        <taxon>Nematocera</taxon>
        <taxon>Culicoidea</taxon>
        <taxon>Culicidae</taxon>
        <taxon>Culicinae</taxon>
        <taxon>Culicini</taxon>
        <taxon>Culex</taxon>
        <taxon>Culex</taxon>
    </lineage>
</organism>
<dbReference type="AlphaFoldDB" id="A0A8D8CGE9"/>
<proteinExistence type="predicted"/>
<reference evidence="1" key="1">
    <citation type="submission" date="2021-05" db="EMBL/GenBank/DDBJ databases">
        <authorList>
            <person name="Alioto T."/>
            <person name="Alioto T."/>
            <person name="Gomez Garrido J."/>
        </authorList>
    </citation>
    <scope>NUCLEOTIDE SEQUENCE</scope>
</reference>
<accession>A0A8D8CGE9</accession>
<dbReference type="EMBL" id="HBUE01121985">
    <property type="protein sequence ID" value="CAG6492827.1"/>
    <property type="molecule type" value="Transcribed_RNA"/>
</dbReference>
<dbReference type="EMBL" id="HBUE01121986">
    <property type="protein sequence ID" value="CAG6492828.1"/>
    <property type="molecule type" value="Transcribed_RNA"/>
</dbReference>
<protein>
    <submittedName>
        <fullName evidence="1">(northern house mosquito) hypothetical protein</fullName>
    </submittedName>
</protein>
<sequence length="165" mass="17657">MLGSFCLNLFGQLLVETVVIFNVTSIFVAVRELVFVESALGAEYLVALFAKGLHVAQLAEYFHNSTDAPSPGCSVDASPRVVWLLLGGEPLRSHPSGESGVSSTSNTPNTSTVNFVSTLSFSLAESSRFGSRRSEDFHFLPLGIFAAFSWASSCSVSSPVRTPLF</sequence>
<name>A0A8D8CGE9_CULPI</name>